<dbReference type="EMBL" id="CAJRAY010000017">
    <property type="protein sequence ID" value="CAG5079266.1"/>
    <property type="molecule type" value="Genomic_DNA"/>
</dbReference>
<dbReference type="Proteomes" id="UP000681526">
    <property type="component" value="Unassembled WGS sequence"/>
</dbReference>
<evidence type="ECO:0000256" key="2">
    <source>
        <dbReference type="ARBA" id="ARBA00022670"/>
    </source>
</evidence>
<comment type="caution">
    <text evidence="7">The sequence shown here is derived from an EMBL/GenBank/DDBJ whole genome shotgun (WGS) entry which is preliminary data.</text>
</comment>
<dbReference type="PANTHER" id="PTHR47053">
    <property type="entry name" value="MUREIN DD-ENDOPEPTIDASE MEPH-RELATED"/>
    <property type="match status" value="1"/>
</dbReference>
<feature type="domain" description="NlpC/P60" evidence="6">
    <location>
        <begin position="38"/>
        <end position="163"/>
    </location>
</feature>
<evidence type="ECO:0000256" key="1">
    <source>
        <dbReference type="ARBA" id="ARBA00007074"/>
    </source>
</evidence>
<dbReference type="InterPro" id="IPR051202">
    <property type="entry name" value="Peptidase_C40"/>
</dbReference>
<dbReference type="Pfam" id="PF00877">
    <property type="entry name" value="NLPC_P60"/>
    <property type="match status" value="1"/>
</dbReference>
<dbReference type="RefSeq" id="WP_213483474.1">
    <property type="nucleotide sequence ID" value="NZ_CAJRAY010000017.1"/>
</dbReference>
<proteinExistence type="inferred from homology"/>
<dbReference type="InterPro" id="IPR038765">
    <property type="entry name" value="Papain-like_cys_pep_sf"/>
</dbReference>
<dbReference type="Gene3D" id="3.90.1720.10">
    <property type="entry name" value="endopeptidase domain like (from Nostoc punctiforme)"/>
    <property type="match status" value="1"/>
</dbReference>
<evidence type="ECO:0000313" key="8">
    <source>
        <dbReference type="Proteomes" id="UP000681526"/>
    </source>
</evidence>
<reference evidence="7 8" key="1">
    <citation type="submission" date="2021-04" db="EMBL/GenBank/DDBJ databases">
        <authorList>
            <person name="Rakotoarivonina H."/>
        </authorList>
    </citation>
    <scope>NUCLEOTIDE SEQUENCE [LARGE SCALE GENOMIC DNA]</scope>
    <source>
        <strain evidence="7 8">XE</strain>
    </source>
</reference>
<dbReference type="PROSITE" id="PS51935">
    <property type="entry name" value="NLPC_P60"/>
    <property type="match status" value="1"/>
</dbReference>
<name>A0ABM8V185_THEXY</name>
<sequence>MKQLRNTMKRLLGLALATAIGFTALGFAGAGQADALSKSTADKLVSYADNYLGTPYKFGASTSTTKYFDCSSFTKHVFKKFGYNLPRTAKEQAKVGKYVSKSNLKKGDLVFFKVPSRGNIIGHVGIYVGNGKMIHTYGAGGVKFSSINTTYWKKNYATARRLGA</sequence>
<keyword evidence="5" id="KW-0732">Signal</keyword>
<evidence type="ECO:0000256" key="4">
    <source>
        <dbReference type="ARBA" id="ARBA00022807"/>
    </source>
</evidence>
<keyword evidence="8" id="KW-1185">Reference proteome</keyword>
<evidence type="ECO:0000313" key="7">
    <source>
        <dbReference type="EMBL" id="CAG5079266.1"/>
    </source>
</evidence>
<keyword evidence="2" id="KW-0645">Protease</keyword>
<comment type="similarity">
    <text evidence="1">Belongs to the peptidase C40 family.</text>
</comment>
<feature type="chain" id="PRO_5045393442" evidence="5">
    <location>
        <begin position="29"/>
        <end position="164"/>
    </location>
</feature>
<keyword evidence="7" id="KW-0449">Lipoprotein</keyword>
<keyword evidence="3" id="KW-0378">Hydrolase</keyword>
<evidence type="ECO:0000259" key="6">
    <source>
        <dbReference type="PROSITE" id="PS51935"/>
    </source>
</evidence>
<dbReference type="SUPFAM" id="SSF54001">
    <property type="entry name" value="Cysteine proteinases"/>
    <property type="match status" value="1"/>
</dbReference>
<keyword evidence="4" id="KW-0788">Thiol protease</keyword>
<accession>A0ABM8V185</accession>
<protein>
    <submittedName>
        <fullName evidence="7">Uncharacterized lipoprotein</fullName>
    </submittedName>
</protein>
<feature type="signal peptide" evidence="5">
    <location>
        <begin position="1"/>
        <end position="28"/>
    </location>
</feature>
<evidence type="ECO:0000256" key="5">
    <source>
        <dbReference type="SAM" id="SignalP"/>
    </source>
</evidence>
<organism evidence="7 8">
    <name type="scientific">Thermobacillus xylanilyticus</name>
    <dbReference type="NCBI Taxonomy" id="76633"/>
    <lineage>
        <taxon>Bacteria</taxon>
        <taxon>Bacillati</taxon>
        <taxon>Bacillota</taxon>
        <taxon>Bacilli</taxon>
        <taxon>Bacillales</taxon>
        <taxon>Paenibacillaceae</taxon>
        <taxon>Thermobacillus</taxon>
    </lineage>
</organism>
<evidence type="ECO:0000256" key="3">
    <source>
        <dbReference type="ARBA" id="ARBA00022801"/>
    </source>
</evidence>
<dbReference type="InterPro" id="IPR000064">
    <property type="entry name" value="NLP_P60_dom"/>
</dbReference>
<dbReference type="PANTHER" id="PTHR47053:SF1">
    <property type="entry name" value="MUREIN DD-ENDOPEPTIDASE MEPH-RELATED"/>
    <property type="match status" value="1"/>
</dbReference>
<gene>
    <name evidence="7" type="primary">txxe 230-spr5</name>
    <name evidence="7" type="ORF">TXXE_02955</name>
</gene>